<feature type="coiled-coil region" evidence="1">
    <location>
        <begin position="385"/>
        <end position="454"/>
    </location>
</feature>
<keyword evidence="3" id="KW-1185">Reference proteome</keyword>
<dbReference type="EMBL" id="JAUESC010000002">
    <property type="protein sequence ID" value="KAK0603192.1"/>
    <property type="molecule type" value="Genomic_DNA"/>
</dbReference>
<dbReference type="PANTHER" id="PTHR35480">
    <property type="entry name" value="MATERNAL EFFECT EMBRYO ARREST 22"/>
    <property type="match status" value="1"/>
</dbReference>
<feature type="coiled-coil region" evidence="1">
    <location>
        <begin position="25"/>
        <end position="84"/>
    </location>
</feature>
<reference evidence="2" key="2">
    <citation type="submission" date="2023-06" db="EMBL/GenBank/DDBJ databases">
        <authorList>
            <person name="Swenson N.G."/>
            <person name="Wegrzyn J.L."/>
            <person name="Mcevoy S.L."/>
        </authorList>
    </citation>
    <scope>NUCLEOTIDE SEQUENCE</scope>
    <source>
        <strain evidence="2">NS2018</strain>
        <tissue evidence="2">Leaf</tissue>
    </source>
</reference>
<evidence type="ECO:0000313" key="3">
    <source>
        <dbReference type="Proteomes" id="UP001168877"/>
    </source>
</evidence>
<sequence>MHSSNKAMAAGFTERQTLVNPCCNCQVCKERYSKLQEKRNALRQALKLLEQQLDKIQADNLRLKKAYEVEKARAEDEKKGREKEVAARVPLETEIATLKSEITLLQQKGVSPAQDRSEEVKRLQDRVSKGEKEINRVKDLLEKEKQKADLEKKNAAEEKKRAAEAWNYVKAEKGKADEERKIADIERKKVEEFRLQLEVLSKEADDAKSKLVSGTLKLEGGNNNLEAVKQQVTKERKRADSEMAKAKEQRRLAEANRKQAEEEKCCAENFSQQLEEVRGRNEKLEKKMHELVRSRYSSETLGGKPNKTTNAEFSKIGQGIGIGRRVGSQTELVLKPVEQSKRSEVEKQKAISKKKLAEIEMDKSHEYRKLADLSQKKAMEEKYRADQLSQQLEEASGRIDELQKQIHDLLSSRKLVEASAVSPEKYSNTESVKVKDLKKQLKFEKMRVKQAKEVAKLEKSRNSILQQELGRLKLDFVQFIHRLDVLDKCFSTDAECIGYSGKEKVDMQMLKLKEKLSGLEPFQMFLPREKELSKPCSTVITGSGPPRQAVHHIAPVLPLSGANCSESISGIDSKDSKLESLLGGSSRTILQSSAINSISASFSDGQLVGSQERGAFSVTTSSKMIEESLSAQPTNSSMPGEVERMRCNGNLAVVGENSVRSPLKIGSVGGPSRKRKRIVDAIESIELLRKLHLQMEEKMSDVHDMLNRQVEKYSKEAKYKVSNLQENSYFKQDKFHKKRKTSHRESVGIRNLLNSNESKKTAKTDAKVREDAIISEQASQHATDLIVFAQTCAEGIRDSVINNHETMVNFEEVANGDYMKLLDLDNPAEEECYKTAMEMPMSPTLPEIYFQGGETVDVDIIKPLQQEGFYGCLSNEKENSGPSYCFDVINVEINSNELKYDVSGTYHCSLLHENEGPVDPLEHQGIDRNGFHSTVQAGKVCDHQAQDIGMEMVILDLHGSRDKGVKMLEIALGTAHKNINNHFIVSHDIEDSISISRIFRTTRTCMARCSLATEKGSVLRKILLALKMEENLHSKEKACVFLSLLLVNFSTAAVGKSGNFLNSDFILCLDSFHGDVSAVMSDAEARSVFDKLCLDELLRLIVNFLMDGRVMKYREESSLIDCNSKINIILDGVNTILSSEAASADQLVAGSIILASICAATDHTGFICEASYNIFRMHRCDLSLVLTILHIFAYLGREKYFTLREHNLTMTVLKSVVTYIERRSSSVAETACPSSAHQVRAEFHPCTKCPFSKDAVSVDIAISLLLKKLQSYAQSGTMNALSHKDQAEQSCLDLCCVFGKSCSASCILNKCEIPAFQSDSVVDITLCHFSDVLSLVELLAYNMSWDWTCTTIFSELLRMLESPLQESFTVAVVILLGQLGRIGVDACGYEDKEVESLRNKLSAFLMGDTTIVAALPVQIATVTALLGLLPLDFEQIVEINAKHPIINSQSVPADCIRKWFSLLSKKHQALSSSLLQSLG</sequence>
<proteinExistence type="predicted"/>
<comment type="caution">
    <text evidence="2">The sequence shown here is derived from an EMBL/GenBank/DDBJ whole genome shotgun (WGS) entry which is preliminary data.</text>
</comment>
<evidence type="ECO:0000256" key="1">
    <source>
        <dbReference type="SAM" id="Coils"/>
    </source>
</evidence>
<name>A0AA39W4C0_ACESA</name>
<gene>
    <name evidence="2" type="ORF">LWI29_002336</name>
</gene>
<organism evidence="2 3">
    <name type="scientific">Acer saccharum</name>
    <name type="common">Sugar maple</name>
    <dbReference type="NCBI Taxonomy" id="4024"/>
    <lineage>
        <taxon>Eukaryota</taxon>
        <taxon>Viridiplantae</taxon>
        <taxon>Streptophyta</taxon>
        <taxon>Embryophyta</taxon>
        <taxon>Tracheophyta</taxon>
        <taxon>Spermatophyta</taxon>
        <taxon>Magnoliopsida</taxon>
        <taxon>eudicotyledons</taxon>
        <taxon>Gunneridae</taxon>
        <taxon>Pentapetalae</taxon>
        <taxon>rosids</taxon>
        <taxon>malvids</taxon>
        <taxon>Sapindales</taxon>
        <taxon>Sapindaceae</taxon>
        <taxon>Hippocastanoideae</taxon>
        <taxon>Acereae</taxon>
        <taxon>Acer</taxon>
    </lineage>
</organism>
<accession>A0AA39W4C0</accession>
<feature type="coiled-coil region" evidence="1">
    <location>
        <begin position="113"/>
        <end position="294"/>
    </location>
</feature>
<evidence type="ECO:0000313" key="2">
    <source>
        <dbReference type="EMBL" id="KAK0603192.1"/>
    </source>
</evidence>
<dbReference type="PANTHER" id="PTHR35480:SF1">
    <property type="entry name" value="MATERNAL EFFECT EMBRYO ARREST 22"/>
    <property type="match status" value="1"/>
</dbReference>
<keyword evidence="1" id="KW-0175">Coiled coil</keyword>
<dbReference type="Proteomes" id="UP001168877">
    <property type="component" value="Unassembled WGS sequence"/>
</dbReference>
<protein>
    <submittedName>
        <fullName evidence="2">Uncharacterized protein</fullName>
    </submittedName>
</protein>
<reference evidence="2" key="1">
    <citation type="journal article" date="2022" name="Plant J.">
        <title>Strategies of tolerance reflected in two North American maple genomes.</title>
        <authorList>
            <person name="McEvoy S.L."/>
            <person name="Sezen U.U."/>
            <person name="Trouern-Trend A."/>
            <person name="McMahon S.M."/>
            <person name="Schaberg P.G."/>
            <person name="Yang J."/>
            <person name="Wegrzyn J.L."/>
            <person name="Swenson N.G."/>
        </authorList>
    </citation>
    <scope>NUCLEOTIDE SEQUENCE</scope>
    <source>
        <strain evidence="2">NS2018</strain>
    </source>
</reference>